<dbReference type="Proteomes" id="UP000001064">
    <property type="component" value="Unassembled WGS sequence"/>
</dbReference>
<sequence>MTSMIFSNSIKQKQQQQKQKEPNKTIQKRLYRESFEHPPTPPPPPPRNYYSNEKCIKKHQKDNQKDIETKYKIYNDLNMDEIMVVPEQNDNKLSQELLINEQMEFEMQLDQEMIDECEIKAQNKTNENEQSLDDNGDENEEIEEEIVKFNTHLDRDSIVKQFSQDFNESDSDSDDSESEEEDYSNDDSDDSDYIENNDSIKRSSNGRYYFDNNSYFYQRAQQPKQYHIYADNSLRMELIEILTIMKNNEREKPNVEEVFVHEIIL</sequence>
<feature type="region of interest" description="Disordered" evidence="1">
    <location>
        <begin position="1"/>
        <end position="52"/>
    </location>
</feature>
<evidence type="ECO:0000313" key="2">
    <source>
        <dbReference type="EMBL" id="EGC37989.1"/>
    </source>
</evidence>
<organism evidence="2 3">
    <name type="scientific">Dictyostelium purpureum</name>
    <name type="common">Slime mold</name>
    <dbReference type="NCBI Taxonomy" id="5786"/>
    <lineage>
        <taxon>Eukaryota</taxon>
        <taxon>Amoebozoa</taxon>
        <taxon>Evosea</taxon>
        <taxon>Eumycetozoa</taxon>
        <taxon>Dictyostelia</taxon>
        <taxon>Dictyosteliales</taxon>
        <taxon>Dictyosteliaceae</taxon>
        <taxon>Dictyostelium</taxon>
    </lineage>
</organism>
<protein>
    <submittedName>
        <fullName evidence="2">Uncharacterized protein</fullName>
    </submittedName>
</protein>
<evidence type="ECO:0000256" key="1">
    <source>
        <dbReference type="SAM" id="MobiDB-lite"/>
    </source>
</evidence>
<dbReference type="EMBL" id="GL870986">
    <property type="protein sequence ID" value="EGC37989.1"/>
    <property type="molecule type" value="Genomic_DNA"/>
</dbReference>
<feature type="compositionally biased region" description="Pro residues" evidence="1">
    <location>
        <begin position="38"/>
        <end position="47"/>
    </location>
</feature>
<name>F0ZDI8_DICPU</name>
<keyword evidence="3" id="KW-1185">Reference proteome</keyword>
<gene>
    <name evidence="2" type="ORF">DICPUDRAFT_149368</name>
</gene>
<dbReference type="FunCoup" id="F0ZDI8">
    <property type="interactions" value="722"/>
</dbReference>
<accession>F0ZDI8</accession>
<feature type="compositionally biased region" description="Acidic residues" evidence="1">
    <location>
        <begin position="167"/>
        <end position="195"/>
    </location>
</feature>
<reference evidence="3" key="1">
    <citation type="journal article" date="2011" name="Genome Biol.">
        <title>Comparative genomics of the social amoebae Dictyostelium discoideum and Dictyostelium purpureum.</title>
        <authorList>
            <consortium name="US DOE Joint Genome Institute (JGI-PGF)"/>
            <person name="Sucgang R."/>
            <person name="Kuo A."/>
            <person name="Tian X."/>
            <person name="Salerno W."/>
            <person name="Parikh A."/>
            <person name="Feasley C.L."/>
            <person name="Dalin E."/>
            <person name="Tu H."/>
            <person name="Huang E."/>
            <person name="Barry K."/>
            <person name="Lindquist E."/>
            <person name="Shapiro H."/>
            <person name="Bruce D."/>
            <person name="Schmutz J."/>
            <person name="Salamov A."/>
            <person name="Fey P."/>
            <person name="Gaudet P."/>
            <person name="Anjard C."/>
            <person name="Babu M.M."/>
            <person name="Basu S."/>
            <person name="Bushmanova Y."/>
            <person name="van der Wel H."/>
            <person name="Katoh-Kurasawa M."/>
            <person name="Dinh C."/>
            <person name="Coutinho P.M."/>
            <person name="Saito T."/>
            <person name="Elias M."/>
            <person name="Schaap P."/>
            <person name="Kay R.R."/>
            <person name="Henrissat B."/>
            <person name="Eichinger L."/>
            <person name="Rivero F."/>
            <person name="Putnam N.H."/>
            <person name="West C.M."/>
            <person name="Loomis W.F."/>
            <person name="Chisholm R.L."/>
            <person name="Shaulsky G."/>
            <person name="Strassmann J.E."/>
            <person name="Queller D.C."/>
            <person name="Kuspa A."/>
            <person name="Grigoriev I.V."/>
        </authorList>
    </citation>
    <scope>NUCLEOTIDE SEQUENCE [LARGE SCALE GENOMIC DNA]</scope>
    <source>
        <strain evidence="3">QSDP1</strain>
    </source>
</reference>
<dbReference type="RefSeq" id="XP_003285473.1">
    <property type="nucleotide sequence ID" value="XM_003285425.1"/>
</dbReference>
<dbReference type="KEGG" id="dpp:DICPUDRAFT_149368"/>
<dbReference type="GeneID" id="10503010"/>
<dbReference type="VEuPathDB" id="AmoebaDB:DICPUDRAFT_149368"/>
<feature type="region of interest" description="Disordered" evidence="1">
    <location>
        <begin position="162"/>
        <end position="200"/>
    </location>
</feature>
<evidence type="ECO:0000313" key="3">
    <source>
        <dbReference type="Proteomes" id="UP000001064"/>
    </source>
</evidence>
<dbReference type="OrthoDB" id="10652266at2759"/>
<feature type="compositionally biased region" description="Polar residues" evidence="1">
    <location>
        <begin position="1"/>
        <end position="10"/>
    </location>
</feature>
<dbReference type="AlphaFoldDB" id="F0ZDI8"/>
<proteinExistence type="predicted"/>
<dbReference type="InParanoid" id="F0ZDI8"/>
<dbReference type="eggNOG" id="ENOG502RIH6">
    <property type="taxonomic scope" value="Eukaryota"/>
</dbReference>